<dbReference type="STRING" id="379508.A5E252"/>
<dbReference type="InterPro" id="IPR005946">
    <property type="entry name" value="Rib-P_diPkinase"/>
</dbReference>
<gene>
    <name evidence="18" type="ORF">LELG_03689</name>
</gene>
<evidence type="ECO:0000256" key="12">
    <source>
        <dbReference type="ARBA" id="ARBA00022840"/>
    </source>
</evidence>
<dbReference type="AlphaFoldDB" id="A5E252"/>
<dbReference type="GO" id="GO:0016301">
    <property type="term" value="F:kinase activity"/>
    <property type="evidence" value="ECO:0007669"/>
    <property type="project" value="UniProtKB-KW"/>
</dbReference>
<evidence type="ECO:0000256" key="2">
    <source>
        <dbReference type="ARBA" id="ARBA00004996"/>
    </source>
</evidence>
<dbReference type="FunFam" id="3.40.50.2020:FF:000043">
    <property type="entry name" value="Ribose-phosphate pyrophosphokinase 1"/>
    <property type="match status" value="1"/>
</dbReference>
<evidence type="ECO:0000256" key="7">
    <source>
        <dbReference type="ARBA" id="ARBA00022679"/>
    </source>
</evidence>
<dbReference type="SUPFAM" id="SSF53271">
    <property type="entry name" value="PRTase-like"/>
    <property type="match status" value="3"/>
</dbReference>
<feature type="domain" description="Ribose-phosphate pyrophosphokinase N-terminal" evidence="17">
    <location>
        <begin position="5"/>
        <end position="120"/>
    </location>
</feature>
<dbReference type="HOGENOM" id="CLU_033546_1_2_1"/>
<keyword evidence="19" id="KW-1185">Reference proteome</keyword>
<comment type="similarity">
    <text evidence="3">Belongs to the ribose-phosphate pyrophosphokinase family.</text>
</comment>
<evidence type="ECO:0000256" key="10">
    <source>
        <dbReference type="ARBA" id="ARBA00022741"/>
    </source>
</evidence>
<dbReference type="Pfam" id="PF13793">
    <property type="entry name" value="Pribosyltran_N"/>
    <property type="match status" value="1"/>
</dbReference>
<dbReference type="GO" id="GO:0009156">
    <property type="term" value="P:ribonucleoside monophosphate biosynthetic process"/>
    <property type="evidence" value="ECO:0007669"/>
    <property type="project" value="InterPro"/>
</dbReference>
<protein>
    <recommendedName>
        <fullName evidence="14">Ribose-phosphate pyrophosphokinase 1</fullName>
        <ecNumber evidence="4">2.7.6.1</ecNumber>
    </recommendedName>
    <alternativeName>
        <fullName evidence="16">Phosphoribosyl pyrophosphate synthase 1</fullName>
    </alternativeName>
</protein>
<evidence type="ECO:0000313" key="19">
    <source>
        <dbReference type="Proteomes" id="UP000001996"/>
    </source>
</evidence>
<dbReference type="Proteomes" id="UP000001996">
    <property type="component" value="Unassembled WGS sequence"/>
</dbReference>
<organism evidence="18 19">
    <name type="scientific">Lodderomyces elongisporus (strain ATCC 11503 / CBS 2605 / JCM 1781 / NBRC 1676 / NRRL YB-4239)</name>
    <name type="common">Yeast</name>
    <name type="synonym">Saccharomyces elongisporus</name>
    <dbReference type="NCBI Taxonomy" id="379508"/>
    <lineage>
        <taxon>Eukaryota</taxon>
        <taxon>Fungi</taxon>
        <taxon>Dikarya</taxon>
        <taxon>Ascomycota</taxon>
        <taxon>Saccharomycotina</taxon>
        <taxon>Pichiomycetes</taxon>
        <taxon>Debaryomycetaceae</taxon>
        <taxon>Candida/Lodderomyces clade</taxon>
        <taxon>Lodderomyces</taxon>
    </lineage>
</organism>
<dbReference type="GO" id="GO:0006015">
    <property type="term" value="P:5-phosphoribose 1-diphosphate biosynthetic process"/>
    <property type="evidence" value="ECO:0007669"/>
    <property type="project" value="EnsemblFungi"/>
</dbReference>
<keyword evidence="11 18" id="KW-0418">Kinase</keyword>
<keyword evidence="5" id="KW-0963">Cytoplasm</keyword>
<dbReference type="GO" id="GO:0006164">
    <property type="term" value="P:purine nucleotide biosynthetic process"/>
    <property type="evidence" value="ECO:0007669"/>
    <property type="project" value="TreeGrafter"/>
</dbReference>
<keyword evidence="13" id="KW-0460">Magnesium</keyword>
<name>A5E252_LODEL</name>
<evidence type="ECO:0000256" key="16">
    <source>
        <dbReference type="ARBA" id="ARBA00077829"/>
    </source>
</evidence>
<dbReference type="GO" id="GO:0004749">
    <property type="term" value="F:ribose phosphate diphosphokinase activity"/>
    <property type="evidence" value="ECO:0007669"/>
    <property type="project" value="UniProtKB-EC"/>
</dbReference>
<dbReference type="GO" id="GO:0005737">
    <property type="term" value="C:cytoplasm"/>
    <property type="evidence" value="ECO:0007669"/>
    <property type="project" value="UniProtKB-SubCell"/>
</dbReference>
<dbReference type="EMBL" id="CH981528">
    <property type="protein sequence ID" value="EDK45510.1"/>
    <property type="molecule type" value="Genomic_DNA"/>
</dbReference>
<dbReference type="InterPro" id="IPR029099">
    <property type="entry name" value="Pribosyltran_N"/>
</dbReference>
<evidence type="ECO:0000256" key="15">
    <source>
        <dbReference type="ARBA" id="ARBA00049535"/>
    </source>
</evidence>
<dbReference type="PANTHER" id="PTHR10210:SF57">
    <property type="entry name" value="RIBOSE-PHOSPHATE DIPHOSPHOKINASE"/>
    <property type="match status" value="1"/>
</dbReference>
<dbReference type="CDD" id="cd06223">
    <property type="entry name" value="PRTases_typeI"/>
    <property type="match status" value="1"/>
</dbReference>
<dbReference type="InParanoid" id="A5E252"/>
<keyword evidence="10" id="KW-0547">Nucleotide-binding</keyword>
<dbReference type="Gene3D" id="3.40.50.2020">
    <property type="match status" value="3"/>
</dbReference>
<evidence type="ECO:0000313" key="18">
    <source>
        <dbReference type="EMBL" id="EDK45510.1"/>
    </source>
</evidence>
<dbReference type="FunFam" id="3.40.50.2020:FF:000051">
    <property type="entry name" value="Ribose-phosphate pyrophosphokinase 1"/>
    <property type="match status" value="1"/>
</dbReference>
<dbReference type="InterPro" id="IPR000842">
    <property type="entry name" value="PRib_PP_synth_CS"/>
</dbReference>
<dbReference type="PROSITE" id="PS00114">
    <property type="entry name" value="PRPP_SYNTHASE"/>
    <property type="match status" value="1"/>
</dbReference>
<dbReference type="InterPro" id="IPR000836">
    <property type="entry name" value="PRTase_dom"/>
</dbReference>
<dbReference type="OrthoDB" id="413572at2759"/>
<dbReference type="GeneID" id="5232057"/>
<keyword evidence="6" id="KW-0597">Phosphoprotein</keyword>
<evidence type="ECO:0000256" key="3">
    <source>
        <dbReference type="ARBA" id="ARBA00006478"/>
    </source>
</evidence>
<evidence type="ECO:0000256" key="13">
    <source>
        <dbReference type="ARBA" id="ARBA00022842"/>
    </source>
</evidence>
<evidence type="ECO:0000256" key="11">
    <source>
        <dbReference type="ARBA" id="ARBA00022777"/>
    </source>
</evidence>
<keyword evidence="9" id="KW-0545">Nucleotide biosynthesis</keyword>
<sequence>MRKCKVFVGSSHPELGQLVCERLGVEPAPCTLKKFSNGETSVQIGVSVRDEDVYIIQSGSPHINDHIMELLILISACRGGSANKITAVIPQFPYSKQSKMKKHRGAITARMLANLLVMAGADHVVSMDLHASQMQGFFTKPVDNLFGAPTLARWIRHNIPDWENSVVVSKNPGGTKRVTALADSLKINFAMIHTDRRRTQDEYARKKALKKAKIIDEDGVDSNGKDNIVNELQTARIVQGHVVDDDYQCKSANCKKGEVADENSVLCDSNGTHLTKHNIVDSDVLGGSYDVANSDDEDDGPLVEEKLITLVGDVKDKVAIILDDMIDKPNSFIAAAEHLRLNCGAKAVYVVGTHGVFNDTCLDALTDSKCIDKIVVTNTYPIPKEEIEAHKDKLVVIDVSPIFAECIRRDHFGESISVLFDSLAAVE</sequence>
<dbReference type="VEuPathDB" id="FungiDB:LELG_03689"/>
<reference evidence="18 19" key="1">
    <citation type="journal article" date="2009" name="Nature">
        <title>Evolution of pathogenicity and sexual reproduction in eight Candida genomes.</title>
        <authorList>
            <person name="Butler G."/>
            <person name="Rasmussen M.D."/>
            <person name="Lin M.F."/>
            <person name="Santos M.A."/>
            <person name="Sakthikumar S."/>
            <person name="Munro C.A."/>
            <person name="Rheinbay E."/>
            <person name="Grabherr M."/>
            <person name="Forche A."/>
            <person name="Reedy J.L."/>
            <person name="Agrafioti I."/>
            <person name="Arnaud M.B."/>
            <person name="Bates S."/>
            <person name="Brown A.J."/>
            <person name="Brunke S."/>
            <person name="Costanzo M.C."/>
            <person name="Fitzpatrick D.A."/>
            <person name="de Groot P.W."/>
            <person name="Harris D."/>
            <person name="Hoyer L.L."/>
            <person name="Hube B."/>
            <person name="Klis F.M."/>
            <person name="Kodira C."/>
            <person name="Lennard N."/>
            <person name="Logue M.E."/>
            <person name="Martin R."/>
            <person name="Neiman A.M."/>
            <person name="Nikolaou E."/>
            <person name="Quail M.A."/>
            <person name="Quinn J."/>
            <person name="Santos M.C."/>
            <person name="Schmitzberger F.F."/>
            <person name="Sherlock G."/>
            <person name="Shah P."/>
            <person name="Silverstein K.A."/>
            <person name="Skrzypek M.S."/>
            <person name="Soll D."/>
            <person name="Staggs R."/>
            <person name="Stansfield I."/>
            <person name="Stumpf M.P."/>
            <person name="Sudbery P.E."/>
            <person name="Srikantha T."/>
            <person name="Zeng Q."/>
            <person name="Berman J."/>
            <person name="Berriman M."/>
            <person name="Heitman J."/>
            <person name="Gow N.A."/>
            <person name="Lorenz M.C."/>
            <person name="Birren B.W."/>
            <person name="Kellis M."/>
            <person name="Cuomo C.A."/>
        </authorList>
    </citation>
    <scope>NUCLEOTIDE SEQUENCE [LARGE SCALE GENOMIC DNA]</scope>
    <source>
        <strain evidence="19">ATCC 11503 / BCRC 21390 / CBS 2605 / JCM 1781 / NBRC 1676 / NRRL YB-4239</strain>
    </source>
</reference>
<dbReference type="GO" id="GO:0000287">
    <property type="term" value="F:magnesium ion binding"/>
    <property type="evidence" value="ECO:0007669"/>
    <property type="project" value="InterPro"/>
</dbReference>
<comment type="pathway">
    <text evidence="2">Metabolic intermediate biosynthesis; 5-phospho-alpha-D-ribose 1-diphosphate biosynthesis; 5-phospho-alpha-D-ribose 1-diphosphate from D-ribose 5-phosphate (route I): step 1/1.</text>
</comment>
<dbReference type="eggNOG" id="KOG1448">
    <property type="taxonomic scope" value="Eukaryota"/>
</dbReference>
<evidence type="ECO:0000256" key="5">
    <source>
        <dbReference type="ARBA" id="ARBA00022490"/>
    </source>
</evidence>
<evidence type="ECO:0000256" key="14">
    <source>
        <dbReference type="ARBA" id="ARBA00040334"/>
    </source>
</evidence>
<dbReference type="KEGG" id="lel:PVL30_004517"/>
<dbReference type="GO" id="GO:0002189">
    <property type="term" value="C:ribose phosphate diphosphokinase complex"/>
    <property type="evidence" value="ECO:0007669"/>
    <property type="project" value="EnsemblFungi"/>
</dbReference>
<evidence type="ECO:0000256" key="6">
    <source>
        <dbReference type="ARBA" id="ARBA00022553"/>
    </source>
</evidence>
<dbReference type="FunCoup" id="A5E252">
    <property type="interactions" value="372"/>
</dbReference>
<dbReference type="PANTHER" id="PTHR10210">
    <property type="entry name" value="RIBOSE-PHOSPHATE DIPHOSPHOKINASE FAMILY MEMBER"/>
    <property type="match status" value="1"/>
</dbReference>
<dbReference type="Pfam" id="PF14572">
    <property type="entry name" value="Pribosyl_synth"/>
    <property type="match status" value="1"/>
</dbReference>
<dbReference type="EC" id="2.7.6.1" evidence="4"/>
<evidence type="ECO:0000256" key="4">
    <source>
        <dbReference type="ARBA" id="ARBA00013247"/>
    </source>
</evidence>
<keyword evidence="12" id="KW-0067">ATP-binding</keyword>
<proteinExistence type="inferred from homology"/>
<dbReference type="NCBIfam" id="TIGR01251">
    <property type="entry name" value="ribP_PPkin"/>
    <property type="match status" value="1"/>
</dbReference>
<evidence type="ECO:0000256" key="9">
    <source>
        <dbReference type="ARBA" id="ARBA00022727"/>
    </source>
</evidence>
<dbReference type="SMART" id="SM01400">
    <property type="entry name" value="Pribosyltran_N"/>
    <property type="match status" value="1"/>
</dbReference>
<dbReference type="GO" id="GO:0005524">
    <property type="term" value="F:ATP binding"/>
    <property type="evidence" value="ECO:0007669"/>
    <property type="project" value="UniProtKB-KW"/>
</dbReference>
<evidence type="ECO:0000256" key="8">
    <source>
        <dbReference type="ARBA" id="ARBA00022723"/>
    </source>
</evidence>
<accession>A5E252</accession>
<comment type="catalytic activity">
    <reaction evidence="15">
        <text>D-ribose 5-phosphate + ATP = 5-phospho-alpha-D-ribose 1-diphosphate + AMP + H(+)</text>
        <dbReference type="Rhea" id="RHEA:15609"/>
        <dbReference type="ChEBI" id="CHEBI:15378"/>
        <dbReference type="ChEBI" id="CHEBI:30616"/>
        <dbReference type="ChEBI" id="CHEBI:58017"/>
        <dbReference type="ChEBI" id="CHEBI:78346"/>
        <dbReference type="ChEBI" id="CHEBI:456215"/>
        <dbReference type="EC" id="2.7.6.1"/>
    </reaction>
</comment>
<keyword evidence="7" id="KW-0808">Transferase</keyword>
<comment type="subcellular location">
    <subcellularLocation>
        <location evidence="1">Cytoplasm</location>
    </subcellularLocation>
</comment>
<evidence type="ECO:0000259" key="17">
    <source>
        <dbReference type="Pfam" id="PF13793"/>
    </source>
</evidence>
<dbReference type="OMA" id="CKMKKHR"/>
<keyword evidence="8" id="KW-0479">Metal-binding</keyword>
<dbReference type="FunFam" id="3.40.50.2020:FF:000017">
    <property type="entry name" value="Ribose-phosphate pyrophosphokinase 1"/>
    <property type="match status" value="1"/>
</dbReference>
<evidence type="ECO:0000256" key="1">
    <source>
        <dbReference type="ARBA" id="ARBA00004496"/>
    </source>
</evidence>
<dbReference type="InterPro" id="IPR029057">
    <property type="entry name" value="PRTase-like"/>
</dbReference>